<dbReference type="RefSeq" id="XP_036263110.1">
    <property type="nucleotide sequence ID" value="XM_036407402.1"/>
</dbReference>
<name>A0A0P1AE79_PLAHL</name>
<reference evidence="2" key="1">
    <citation type="submission" date="2014-09" db="EMBL/GenBank/DDBJ databases">
        <authorList>
            <person name="Sharma Rahul"/>
            <person name="Thines Marco"/>
        </authorList>
    </citation>
    <scope>NUCLEOTIDE SEQUENCE [LARGE SCALE GENOMIC DNA]</scope>
</reference>
<sequence length="72" mass="8122">MSNAGLEQLMSERVNPVSGHVDGPLLHRRSFTLERVHGVADDYDFAPRLSPLRLLQRFFRELSSSGLGRLLC</sequence>
<protein>
    <submittedName>
        <fullName evidence="1">Uncharacterized protein</fullName>
    </submittedName>
</protein>
<dbReference type="EMBL" id="CCYD01000428">
    <property type="protein sequence ID" value="CEG39352.1"/>
    <property type="molecule type" value="Genomic_DNA"/>
</dbReference>
<dbReference type="Proteomes" id="UP000054928">
    <property type="component" value="Unassembled WGS sequence"/>
</dbReference>
<keyword evidence="2" id="KW-1185">Reference proteome</keyword>
<organism evidence="1 2">
    <name type="scientific">Plasmopara halstedii</name>
    <name type="common">Downy mildew of sunflower</name>
    <dbReference type="NCBI Taxonomy" id="4781"/>
    <lineage>
        <taxon>Eukaryota</taxon>
        <taxon>Sar</taxon>
        <taxon>Stramenopiles</taxon>
        <taxon>Oomycota</taxon>
        <taxon>Peronosporomycetes</taxon>
        <taxon>Peronosporales</taxon>
        <taxon>Peronosporaceae</taxon>
        <taxon>Plasmopara</taxon>
    </lineage>
</organism>
<evidence type="ECO:0000313" key="2">
    <source>
        <dbReference type="Proteomes" id="UP000054928"/>
    </source>
</evidence>
<dbReference type="GeneID" id="59053067"/>
<dbReference type="AlphaFoldDB" id="A0A0P1AE79"/>
<accession>A0A0P1AE79</accession>
<proteinExistence type="predicted"/>
<evidence type="ECO:0000313" key="1">
    <source>
        <dbReference type="EMBL" id="CEG39352.1"/>
    </source>
</evidence>